<evidence type="ECO:0000313" key="1">
    <source>
        <dbReference type="EMBL" id="KAF6820171.1"/>
    </source>
</evidence>
<organism evidence="1 2">
    <name type="scientific">Colletotrichum sojae</name>
    <dbReference type="NCBI Taxonomy" id="2175907"/>
    <lineage>
        <taxon>Eukaryota</taxon>
        <taxon>Fungi</taxon>
        <taxon>Dikarya</taxon>
        <taxon>Ascomycota</taxon>
        <taxon>Pezizomycotina</taxon>
        <taxon>Sordariomycetes</taxon>
        <taxon>Hypocreomycetidae</taxon>
        <taxon>Glomerellales</taxon>
        <taxon>Glomerellaceae</taxon>
        <taxon>Colletotrichum</taxon>
        <taxon>Colletotrichum orchidearum species complex</taxon>
    </lineage>
</organism>
<keyword evidence="2" id="KW-1185">Reference proteome</keyword>
<reference evidence="1 2" key="1">
    <citation type="journal article" date="2020" name="Phytopathology">
        <title>Genome Sequence Resources of Colletotrichum truncatum, C. plurivorum, C. musicola, and C. sojae: Four Species Pathogenic to Soybean (Glycine max).</title>
        <authorList>
            <person name="Rogerio F."/>
            <person name="Boufleur T.R."/>
            <person name="Ciampi-Guillardi M."/>
            <person name="Sukno S.A."/>
            <person name="Thon M.R."/>
            <person name="Massola Junior N.S."/>
            <person name="Baroncelli R."/>
        </authorList>
    </citation>
    <scope>NUCLEOTIDE SEQUENCE [LARGE SCALE GENOMIC DNA]</scope>
    <source>
        <strain evidence="1 2">LFN0009</strain>
    </source>
</reference>
<gene>
    <name evidence="1" type="ORF">CSOJ01_00874</name>
</gene>
<dbReference type="AlphaFoldDB" id="A0A8H6N5G0"/>
<proteinExistence type="predicted"/>
<evidence type="ECO:0000313" key="2">
    <source>
        <dbReference type="Proteomes" id="UP000652219"/>
    </source>
</evidence>
<comment type="caution">
    <text evidence="1">The sequence shown here is derived from an EMBL/GenBank/DDBJ whole genome shotgun (WGS) entry which is preliminary data.</text>
</comment>
<dbReference type="EMBL" id="WIGN01000006">
    <property type="protein sequence ID" value="KAF6820171.1"/>
    <property type="molecule type" value="Genomic_DNA"/>
</dbReference>
<accession>A0A8H6N5G0</accession>
<protein>
    <submittedName>
        <fullName evidence="1">Uncharacterized protein</fullName>
    </submittedName>
</protein>
<name>A0A8H6N5G0_9PEZI</name>
<dbReference type="Proteomes" id="UP000652219">
    <property type="component" value="Unassembled WGS sequence"/>
</dbReference>
<sequence>MHYYLVAWTAGDDSGTANSMLAVPSSFGENTRARQRLRRLADGLSSFCDETARRAEAGTHLICVALAVRASMKTRPRLVGTYASDVEEQLLGDDVNSPIRTPHVTNIFISRQPAKKKVASQHAVGDTDTNTNRILPHQVLACGVAVVSRDVRRSTSAKAWVASYSYSYAAESRPPAGIEASRSNLH</sequence>